<reference evidence="2 3" key="1">
    <citation type="journal article" date="2012" name="PLoS Pathog.">
        <title>Diverse lifestyles and strategies of plant pathogenesis encoded in the genomes of eighteen Dothideomycetes fungi.</title>
        <authorList>
            <person name="Ohm R.A."/>
            <person name="Feau N."/>
            <person name="Henrissat B."/>
            <person name="Schoch C.L."/>
            <person name="Horwitz B.A."/>
            <person name="Barry K.W."/>
            <person name="Condon B.J."/>
            <person name="Copeland A.C."/>
            <person name="Dhillon B."/>
            <person name="Glaser F."/>
            <person name="Hesse C.N."/>
            <person name="Kosti I."/>
            <person name="LaButti K."/>
            <person name="Lindquist E.A."/>
            <person name="Lucas S."/>
            <person name="Salamov A.A."/>
            <person name="Bradshaw R.E."/>
            <person name="Ciuffetti L."/>
            <person name="Hamelin R.C."/>
            <person name="Kema G.H.J."/>
            <person name="Lawrence C."/>
            <person name="Scott J.A."/>
            <person name="Spatafora J.W."/>
            <person name="Turgeon B.G."/>
            <person name="de Wit P.J.G.M."/>
            <person name="Zhong S."/>
            <person name="Goodwin S.B."/>
            <person name="Grigoriev I.V."/>
        </authorList>
    </citation>
    <scope>NUCLEOTIDE SEQUENCE [LARGE SCALE GENOMIC DNA]</scope>
    <source>
        <strain evidence="2 3">CIRAD86</strain>
    </source>
</reference>
<dbReference type="GeneID" id="19334668"/>
<dbReference type="STRING" id="383855.M3AUG5"/>
<dbReference type="RefSeq" id="XP_007928400.1">
    <property type="nucleotide sequence ID" value="XM_007930209.1"/>
</dbReference>
<dbReference type="HOGENOM" id="CLU_2122129_0_0_1"/>
<dbReference type="Proteomes" id="UP000016932">
    <property type="component" value="Unassembled WGS sequence"/>
</dbReference>
<dbReference type="VEuPathDB" id="FungiDB:MYCFIDRAFT_183245"/>
<dbReference type="KEGG" id="pfj:MYCFIDRAFT_183245"/>
<name>M3AUG5_PSEFD</name>
<feature type="region of interest" description="Disordered" evidence="1">
    <location>
        <begin position="1"/>
        <end position="114"/>
    </location>
</feature>
<protein>
    <submittedName>
        <fullName evidence="2">Uncharacterized protein</fullName>
    </submittedName>
</protein>
<dbReference type="AlphaFoldDB" id="M3AUG5"/>
<sequence>MAQENIKPTQVLEASHPRQDSSSALPSIEDSAVNGHQEAVQTPPGASKTNVESIPLYRPPAPPSASPELNRRQLVNGPPTPVESNTGKRKRESASETPKNSKKAKRTLVTAGAD</sequence>
<evidence type="ECO:0000313" key="3">
    <source>
        <dbReference type="Proteomes" id="UP000016932"/>
    </source>
</evidence>
<proteinExistence type="predicted"/>
<organism evidence="2 3">
    <name type="scientific">Pseudocercospora fijiensis (strain CIRAD86)</name>
    <name type="common">Black leaf streak disease fungus</name>
    <name type="synonym">Mycosphaerella fijiensis</name>
    <dbReference type="NCBI Taxonomy" id="383855"/>
    <lineage>
        <taxon>Eukaryota</taxon>
        <taxon>Fungi</taxon>
        <taxon>Dikarya</taxon>
        <taxon>Ascomycota</taxon>
        <taxon>Pezizomycotina</taxon>
        <taxon>Dothideomycetes</taxon>
        <taxon>Dothideomycetidae</taxon>
        <taxon>Mycosphaerellales</taxon>
        <taxon>Mycosphaerellaceae</taxon>
        <taxon>Pseudocercospora</taxon>
    </lineage>
</organism>
<keyword evidence="3" id="KW-1185">Reference proteome</keyword>
<evidence type="ECO:0000256" key="1">
    <source>
        <dbReference type="SAM" id="MobiDB-lite"/>
    </source>
</evidence>
<dbReference type="EMBL" id="KB446560">
    <property type="protein sequence ID" value="EME81127.1"/>
    <property type="molecule type" value="Genomic_DNA"/>
</dbReference>
<gene>
    <name evidence="2" type="ORF">MYCFIDRAFT_183245</name>
</gene>
<evidence type="ECO:0000313" key="2">
    <source>
        <dbReference type="EMBL" id="EME81127.1"/>
    </source>
</evidence>
<accession>M3AUG5</accession>